<accession>A0ABM7YIA4</accession>
<organism evidence="4 5">
    <name type="scientific">Sphaerotilus microaerophilus</name>
    <dbReference type="NCBI Taxonomy" id="2914710"/>
    <lineage>
        <taxon>Bacteria</taxon>
        <taxon>Pseudomonadati</taxon>
        <taxon>Pseudomonadota</taxon>
        <taxon>Betaproteobacteria</taxon>
        <taxon>Burkholderiales</taxon>
        <taxon>Sphaerotilaceae</taxon>
        <taxon>Sphaerotilus</taxon>
    </lineage>
</organism>
<feature type="domain" description="Putative conjugal transfer nickase/helicase TraI C-terminal" evidence="3">
    <location>
        <begin position="518"/>
        <end position="640"/>
    </location>
</feature>
<dbReference type="Gene3D" id="2.40.10.200">
    <property type="entry name" value="STY4665 C-terminal domain-like"/>
    <property type="match status" value="1"/>
</dbReference>
<protein>
    <submittedName>
        <fullName evidence="4">Helicase</fullName>
    </submittedName>
</protein>
<dbReference type="EMBL" id="AP025730">
    <property type="protein sequence ID" value="BDI04012.1"/>
    <property type="molecule type" value="Genomic_DNA"/>
</dbReference>
<keyword evidence="4" id="KW-0347">Helicase</keyword>
<dbReference type="InterPro" id="IPR022391">
    <property type="entry name" value="ICE_relaxase_PFGI-1"/>
</dbReference>
<reference evidence="4" key="1">
    <citation type="submission" date="2022-04" db="EMBL/GenBank/DDBJ databases">
        <title>Whole genome sequence of Sphaerotilus sp. FB-5.</title>
        <authorList>
            <person name="Takeda M."/>
            <person name="Narihara S."/>
            <person name="Akimoto M."/>
            <person name="Akimoto R."/>
            <person name="Nishiyashiki S."/>
            <person name="Murakami T."/>
        </authorList>
    </citation>
    <scope>NUCLEOTIDE SEQUENCE</scope>
    <source>
        <strain evidence="4">FB-5</strain>
    </source>
</reference>
<dbReference type="InterPro" id="IPR036390">
    <property type="entry name" value="WH_DNA-bd_sf"/>
</dbReference>
<feature type="region of interest" description="Disordered" evidence="1">
    <location>
        <begin position="467"/>
        <end position="513"/>
    </location>
</feature>
<dbReference type="Proteomes" id="UP001057498">
    <property type="component" value="Chromosome"/>
</dbReference>
<dbReference type="NCBIfam" id="NF041494">
    <property type="entry name" value="MobH"/>
    <property type="match status" value="1"/>
</dbReference>
<gene>
    <name evidence="4" type="ORF">CATMQ487_09820</name>
</gene>
<dbReference type="InterPro" id="IPR011093">
    <property type="entry name" value="TraI_2_C"/>
</dbReference>
<evidence type="ECO:0000256" key="1">
    <source>
        <dbReference type="SAM" id="MobiDB-lite"/>
    </source>
</evidence>
<dbReference type="SUPFAM" id="SSF46785">
    <property type="entry name" value="Winged helix' DNA-binding domain"/>
    <property type="match status" value="1"/>
</dbReference>
<name>A0ABM7YIA4_9BURK</name>
<keyword evidence="4" id="KW-0378">Hydrolase</keyword>
<dbReference type="InterPro" id="IPR011119">
    <property type="entry name" value="Unchr_helicase_relaxase_TraI"/>
</dbReference>
<keyword evidence="4" id="KW-0547">Nucleotide-binding</keyword>
<feature type="region of interest" description="Disordered" evidence="1">
    <location>
        <begin position="421"/>
        <end position="452"/>
    </location>
</feature>
<sequence length="645" mass="70730">MGCKGKGPTSKRQKGLPVGPPQDTRMLSLFQRKRPPVAGAPPPAPATVLPKGLMRPESAASLLATPRRQKLLEHIWQRTSLSRRQFATLYRAPLERYAELVQAFPASEAHHHAYLGGMLDHGLEIVAYSLKLRQSHLLPIGASPEDQAAQSEAWTAAVAYAALLHDIGKIAVDLHVELADGSIWHPWHGPLRQPYRFRYRDDREYRLHSAATGLLYHQLLDREALDWLSGYPSLWAPLLYVLAGQYEHAGVLGELVVQADRASVAQELGGDPARAMAAPKHALQRKLLDGLRYLLKEQLKLNQPEASDGWLTDDALWLVSKTVSDKLRAHLLSQGVDGIPANNTAVFNVLQDHGMLQPAPDGKAIWRATITSSTGWSHSFTLLRLAPALIWESGERPTPFAGTVAIDAAVAENDAEAPKMPPAAMAKAAPNGQKLPSWEGSSTVTASPPKAQPVSDVMEDMLAMVSTSGSPGAEQDVEPVAQRSYPADPSTPMPATAAVLPSPPPSTAKPPLTAAPPSGEHFMMWLKQGIASRRLIINDAKALVHSVNDTAYLVSPGVFQRYVQEHPHVGTLARQDKMPDWQWVQKRFEKLGLHRKHDSGLNIWICEVTGPRKSRKLHGYLLIDANWLFDAVPPNNPYLRVTQEI</sequence>
<feature type="domain" description="Uncharacterised" evidence="2">
    <location>
        <begin position="52"/>
        <end position="365"/>
    </location>
</feature>
<evidence type="ECO:0000259" key="3">
    <source>
        <dbReference type="Pfam" id="PF07515"/>
    </source>
</evidence>
<dbReference type="NCBIfam" id="TIGR03760">
    <property type="entry name" value="ICE_TraI_Pfluor"/>
    <property type="match status" value="1"/>
</dbReference>
<dbReference type="GO" id="GO:0004386">
    <property type="term" value="F:helicase activity"/>
    <property type="evidence" value="ECO:0007669"/>
    <property type="project" value="UniProtKB-KW"/>
</dbReference>
<dbReference type="Gene3D" id="1.10.10.10">
    <property type="entry name" value="Winged helix-like DNA-binding domain superfamily/Winged helix DNA-binding domain"/>
    <property type="match status" value="1"/>
</dbReference>
<feature type="region of interest" description="Disordered" evidence="1">
    <location>
        <begin position="1"/>
        <end position="24"/>
    </location>
</feature>
<evidence type="ECO:0000259" key="2">
    <source>
        <dbReference type="Pfam" id="PF07514"/>
    </source>
</evidence>
<dbReference type="Pfam" id="PF07514">
    <property type="entry name" value="TraI_2"/>
    <property type="match status" value="1"/>
</dbReference>
<evidence type="ECO:0000313" key="5">
    <source>
        <dbReference type="Proteomes" id="UP001057498"/>
    </source>
</evidence>
<dbReference type="Gene3D" id="1.10.3210.40">
    <property type="match status" value="1"/>
</dbReference>
<dbReference type="InterPro" id="IPR036388">
    <property type="entry name" value="WH-like_DNA-bd_sf"/>
</dbReference>
<dbReference type="Pfam" id="PF07515">
    <property type="entry name" value="TraI_2_C"/>
    <property type="match status" value="1"/>
</dbReference>
<evidence type="ECO:0000313" key="4">
    <source>
        <dbReference type="EMBL" id="BDI04012.1"/>
    </source>
</evidence>
<proteinExistence type="predicted"/>
<keyword evidence="5" id="KW-1185">Reference proteome</keyword>
<keyword evidence="4" id="KW-0067">ATP-binding</keyword>